<dbReference type="Gene3D" id="1.20.1250.20">
    <property type="entry name" value="MFS general substrate transporter like domains"/>
    <property type="match status" value="1"/>
</dbReference>
<dbReference type="CDD" id="cd17473">
    <property type="entry name" value="MFS_arabinose_efflux_permease_like"/>
    <property type="match status" value="1"/>
</dbReference>
<feature type="transmembrane region" description="Helical" evidence="7">
    <location>
        <begin position="226"/>
        <end position="245"/>
    </location>
</feature>
<gene>
    <name evidence="9" type="ORF">H4696_002906</name>
</gene>
<evidence type="ECO:0000256" key="3">
    <source>
        <dbReference type="ARBA" id="ARBA00022692"/>
    </source>
</evidence>
<feature type="transmembrane region" description="Helical" evidence="7">
    <location>
        <begin position="30"/>
        <end position="51"/>
    </location>
</feature>
<evidence type="ECO:0000256" key="1">
    <source>
        <dbReference type="ARBA" id="ARBA00004651"/>
    </source>
</evidence>
<evidence type="ECO:0000256" key="4">
    <source>
        <dbReference type="ARBA" id="ARBA00022989"/>
    </source>
</evidence>
<protein>
    <submittedName>
        <fullName evidence="9">MFS family permease</fullName>
    </submittedName>
</protein>
<feature type="transmembrane region" description="Helical" evidence="7">
    <location>
        <begin position="316"/>
        <end position="339"/>
    </location>
</feature>
<feature type="transmembrane region" description="Helical" evidence="7">
    <location>
        <begin position="291"/>
        <end position="310"/>
    </location>
</feature>
<feature type="domain" description="Major facilitator superfamily (MFS) profile" evidence="8">
    <location>
        <begin position="29"/>
        <end position="405"/>
    </location>
</feature>
<feature type="transmembrane region" description="Helical" evidence="7">
    <location>
        <begin position="187"/>
        <end position="205"/>
    </location>
</feature>
<sequence length="413" mass="42601">MPESPARNRPPDTGLSHQSASRRSAGITQLVLLLSGSCMSVLGAVLIAPVLPRMTRAFADTPGADVLVPLVLTAPALLIALTAPLAGIAVDKIDRKRLLIAAMLAYAVFGTAPLYLDSLGAILASRVLVGLCEGAIMTCCTTLIGDYWSGSRRARYLALQTLVATLSATAFLALGGALGASSWRTPFWLYAVAAPLAIPMLVKLWQPVSPEKRAANRHLPKLPWGGLAAPCLVTVFGGVVFYALIVELPYVLTEVGVTSTGAIGLVSVIMSLGTAGGALAFGPLAGKSPRVLLPVEFGLSAAGFLLVFAAASPVLITIGAVLTGFGTGMLLPTLVTWAVKRLAFEQRGRGTGLWTSTLFLGEFASPLAISAIATGTGGVRSALAVLGIATAVMAALTAIAVRRTDRPRHISDT</sequence>
<feature type="transmembrane region" description="Helical" evidence="7">
    <location>
        <begin position="98"/>
        <end position="116"/>
    </location>
</feature>
<feature type="region of interest" description="Disordered" evidence="6">
    <location>
        <begin position="1"/>
        <end position="21"/>
    </location>
</feature>
<dbReference type="Pfam" id="PF07690">
    <property type="entry name" value="MFS_1"/>
    <property type="match status" value="1"/>
</dbReference>
<dbReference type="RefSeq" id="WP_086856417.1">
    <property type="nucleotide sequence ID" value="NZ_JADBEG010000001.1"/>
</dbReference>
<dbReference type="InterPro" id="IPR036259">
    <property type="entry name" value="MFS_trans_sf"/>
</dbReference>
<keyword evidence="4 7" id="KW-1133">Transmembrane helix</keyword>
<keyword evidence="3 7" id="KW-0812">Transmembrane</keyword>
<dbReference type="SUPFAM" id="SSF103473">
    <property type="entry name" value="MFS general substrate transporter"/>
    <property type="match status" value="1"/>
</dbReference>
<evidence type="ECO:0000256" key="2">
    <source>
        <dbReference type="ARBA" id="ARBA00022475"/>
    </source>
</evidence>
<evidence type="ECO:0000313" key="10">
    <source>
        <dbReference type="Proteomes" id="UP000631670"/>
    </source>
</evidence>
<evidence type="ECO:0000256" key="5">
    <source>
        <dbReference type="ARBA" id="ARBA00023136"/>
    </source>
</evidence>
<evidence type="ECO:0000313" key="9">
    <source>
        <dbReference type="EMBL" id="MBE1495806.1"/>
    </source>
</evidence>
<evidence type="ECO:0000256" key="7">
    <source>
        <dbReference type="SAM" id="Phobius"/>
    </source>
</evidence>
<dbReference type="InterPro" id="IPR050189">
    <property type="entry name" value="MFS_Efflux_Transporters"/>
</dbReference>
<name>A0ABR9HY04_9PSEU</name>
<proteinExistence type="predicted"/>
<keyword evidence="10" id="KW-1185">Reference proteome</keyword>
<dbReference type="PROSITE" id="PS50850">
    <property type="entry name" value="MFS"/>
    <property type="match status" value="1"/>
</dbReference>
<feature type="transmembrane region" description="Helical" evidence="7">
    <location>
        <begin position="66"/>
        <end position="86"/>
    </location>
</feature>
<keyword evidence="2" id="KW-1003">Cell membrane</keyword>
<dbReference type="PANTHER" id="PTHR43124:SF3">
    <property type="entry name" value="CHLORAMPHENICOL EFFLUX PUMP RV0191"/>
    <property type="match status" value="1"/>
</dbReference>
<evidence type="ECO:0000259" key="8">
    <source>
        <dbReference type="PROSITE" id="PS50850"/>
    </source>
</evidence>
<feature type="transmembrane region" description="Helical" evidence="7">
    <location>
        <begin position="156"/>
        <end position="181"/>
    </location>
</feature>
<organism evidence="9 10">
    <name type="scientific">Amycolatopsis lexingtonensis</name>
    <dbReference type="NCBI Taxonomy" id="218822"/>
    <lineage>
        <taxon>Bacteria</taxon>
        <taxon>Bacillati</taxon>
        <taxon>Actinomycetota</taxon>
        <taxon>Actinomycetes</taxon>
        <taxon>Pseudonocardiales</taxon>
        <taxon>Pseudonocardiaceae</taxon>
        <taxon>Amycolatopsis</taxon>
    </lineage>
</organism>
<feature type="transmembrane region" description="Helical" evidence="7">
    <location>
        <begin position="122"/>
        <end position="144"/>
    </location>
</feature>
<feature type="transmembrane region" description="Helical" evidence="7">
    <location>
        <begin position="257"/>
        <end position="279"/>
    </location>
</feature>
<reference evidence="9 10" key="1">
    <citation type="submission" date="2020-10" db="EMBL/GenBank/DDBJ databases">
        <title>Sequencing the genomes of 1000 actinobacteria strains.</title>
        <authorList>
            <person name="Klenk H.-P."/>
        </authorList>
    </citation>
    <scope>NUCLEOTIDE SEQUENCE [LARGE SCALE GENOMIC DNA]</scope>
    <source>
        <strain evidence="9 10">DSM 44653</strain>
    </source>
</reference>
<dbReference type="InterPro" id="IPR020846">
    <property type="entry name" value="MFS_dom"/>
</dbReference>
<dbReference type="Proteomes" id="UP000631670">
    <property type="component" value="Unassembled WGS sequence"/>
</dbReference>
<dbReference type="PANTHER" id="PTHR43124">
    <property type="entry name" value="PURINE EFFLUX PUMP PBUE"/>
    <property type="match status" value="1"/>
</dbReference>
<evidence type="ECO:0000256" key="6">
    <source>
        <dbReference type="SAM" id="MobiDB-lite"/>
    </source>
</evidence>
<dbReference type="EMBL" id="JADBEG010000001">
    <property type="protein sequence ID" value="MBE1495806.1"/>
    <property type="molecule type" value="Genomic_DNA"/>
</dbReference>
<comment type="subcellular location">
    <subcellularLocation>
        <location evidence="1">Cell membrane</location>
        <topology evidence="1">Multi-pass membrane protein</topology>
    </subcellularLocation>
</comment>
<keyword evidence="5 7" id="KW-0472">Membrane</keyword>
<dbReference type="InterPro" id="IPR011701">
    <property type="entry name" value="MFS"/>
</dbReference>
<comment type="caution">
    <text evidence="9">The sequence shown here is derived from an EMBL/GenBank/DDBJ whole genome shotgun (WGS) entry which is preliminary data.</text>
</comment>
<feature type="transmembrane region" description="Helical" evidence="7">
    <location>
        <begin position="379"/>
        <end position="401"/>
    </location>
</feature>
<feature type="transmembrane region" description="Helical" evidence="7">
    <location>
        <begin position="351"/>
        <end position="373"/>
    </location>
</feature>
<accession>A0ABR9HY04</accession>